<dbReference type="OrthoDB" id="310217at2759"/>
<dbReference type="GO" id="GO:0004672">
    <property type="term" value="F:protein kinase activity"/>
    <property type="evidence" value="ECO:0007669"/>
    <property type="project" value="InterPro"/>
</dbReference>
<evidence type="ECO:0000313" key="3">
    <source>
        <dbReference type="EMBL" id="KAF2263465.1"/>
    </source>
</evidence>
<evidence type="ECO:0000313" key="4">
    <source>
        <dbReference type="Proteomes" id="UP000800093"/>
    </source>
</evidence>
<accession>A0A9P4K856</accession>
<protein>
    <submittedName>
        <fullName evidence="3">Kinase-like protein</fullName>
    </submittedName>
</protein>
<dbReference type="PROSITE" id="PS50011">
    <property type="entry name" value="PROTEIN_KINASE_DOM"/>
    <property type="match status" value="1"/>
</dbReference>
<dbReference type="Proteomes" id="UP000800093">
    <property type="component" value="Unassembled WGS sequence"/>
</dbReference>
<dbReference type="Gene3D" id="1.10.510.10">
    <property type="entry name" value="Transferase(Phosphotransferase) domain 1"/>
    <property type="match status" value="1"/>
</dbReference>
<reference evidence="4" key="1">
    <citation type="journal article" date="2020" name="Stud. Mycol.">
        <title>101 Dothideomycetes genomes: A test case for predicting lifestyles and emergence of pathogens.</title>
        <authorList>
            <person name="Haridas S."/>
            <person name="Albert R."/>
            <person name="Binder M."/>
            <person name="Bloem J."/>
            <person name="LaButti K."/>
            <person name="Salamov A."/>
            <person name="Andreopoulos B."/>
            <person name="Baker S."/>
            <person name="Barry K."/>
            <person name="Bills G."/>
            <person name="Bluhm B."/>
            <person name="Cannon C."/>
            <person name="Castanera R."/>
            <person name="Culley D."/>
            <person name="Daum C."/>
            <person name="Ezra D."/>
            <person name="Gonzalez J."/>
            <person name="Henrissat B."/>
            <person name="Kuo A."/>
            <person name="Liang C."/>
            <person name="Lipzen A."/>
            <person name="Lutzoni F."/>
            <person name="Magnuson J."/>
            <person name="Mondo S."/>
            <person name="Nolan M."/>
            <person name="Ohm R."/>
            <person name="Pangilinan J."/>
            <person name="Park H.-J."/>
            <person name="Ramirez L."/>
            <person name="Alfaro M."/>
            <person name="Sun H."/>
            <person name="Tritt A."/>
            <person name="Yoshinaga Y."/>
            <person name="Zwiers L.-H."/>
            <person name="Turgeon B."/>
            <person name="Goodwin S."/>
            <person name="Spatafora J."/>
            <person name="Crous P."/>
            <person name="Grigoriev I."/>
        </authorList>
    </citation>
    <scope>NUCLEOTIDE SEQUENCE [LARGE SCALE GENOMIC DNA]</scope>
    <source>
        <strain evidence="4">CBS 304.66</strain>
    </source>
</reference>
<dbReference type="Pfam" id="PF00069">
    <property type="entry name" value="Pkinase"/>
    <property type="match status" value="1"/>
</dbReference>
<dbReference type="GO" id="GO:0005524">
    <property type="term" value="F:ATP binding"/>
    <property type="evidence" value="ECO:0007669"/>
    <property type="project" value="InterPro"/>
</dbReference>
<dbReference type="EMBL" id="ML986626">
    <property type="protein sequence ID" value="KAF2263465.1"/>
    <property type="molecule type" value="Genomic_DNA"/>
</dbReference>
<dbReference type="PANTHER" id="PTHR48011:SF4">
    <property type="entry name" value="MITOGEN-ACTIVATED PROTEIN KINASE KINASE KINASE 19"/>
    <property type="match status" value="1"/>
</dbReference>
<dbReference type="InterPro" id="IPR000719">
    <property type="entry name" value="Prot_kinase_dom"/>
</dbReference>
<dbReference type="PANTHER" id="PTHR48011">
    <property type="entry name" value="CCR4-NOT TRANSCRIPTIONAL COMPLEX SUBUNIT CAF120-RELATED"/>
    <property type="match status" value="1"/>
</dbReference>
<gene>
    <name evidence="3" type="ORF">CC78DRAFT_545019</name>
</gene>
<dbReference type="GO" id="GO:0007165">
    <property type="term" value="P:signal transduction"/>
    <property type="evidence" value="ECO:0007669"/>
    <property type="project" value="TreeGrafter"/>
</dbReference>
<sequence>MSMPARDAFMTYEHLKQNYVEGSVFGCGSNDRAMAYYHRRNVQKQVAVKMPAKGSDRYRKEIQAEIRIMTIIMKDCDQILMMFRWEYAFIPYGPAIFLEYRLDFIHNRLGLTLCHANLKPANILVSRPEHSGEQDPALPNFKIGDFSRSVEYSATGPKHSFRGTPEYTPPRSERRRGVTPAVDIWALGATLQFNVYGIHPVQSRKSFTRANKHMIREYGIRRDSTVLKYSSTLNSWYSVCIQEDVKKRFSSKDLAKWVLHVAEREIKVRSTQRAAQGVEGRARIMLEKQSRPKCIAVHLCSHSSSVQAQVHGYTRGSF</sequence>
<proteinExistence type="predicted"/>
<evidence type="ECO:0000259" key="2">
    <source>
        <dbReference type="PROSITE" id="PS50011"/>
    </source>
</evidence>
<dbReference type="InterPro" id="IPR011009">
    <property type="entry name" value="Kinase-like_dom_sf"/>
</dbReference>
<feature type="region of interest" description="Disordered" evidence="1">
    <location>
        <begin position="154"/>
        <end position="175"/>
    </location>
</feature>
<name>A0A9P4K856_9PLEO</name>
<dbReference type="SUPFAM" id="SSF56112">
    <property type="entry name" value="Protein kinase-like (PK-like)"/>
    <property type="match status" value="1"/>
</dbReference>
<evidence type="ECO:0000256" key="1">
    <source>
        <dbReference type="SAM" id="MobiDB-lite"/>
    </source>
</evidence>
<dbReference type="AlphaFoldDB" id="A0A9P4K856"/>
<dbReference type="SMART" id="SM00220">
    <property type="entry name" value="S_TKc"/>
    <property type="match status" value="1"/>
</dbReference>
<dbReference type="InterPro" id="IPR052751">
    <property type="entry name" value="Plant_MAPKKK"/>
</dbReference>
<comment type="caution">
    <text evidence="3">The sequence shown here is derived from an EMBL/GenBank/DDBJ whole genome shotgun (WGS) entry which is preliminary data.</text>
</comment>
<feature type="domain" description="Protein kinase" evidence="2">
    <location>
        <begin position="1"/>
        <end position="263"/>
    </location>
</feature>
<keyword evidence="4" id="KW-1185">Reference proteome</keyword>
<organism evidence="3 4">
    <name type="scientific">Lojkania enalia</name>
    <dbReference type="NCBI Taxonomy" id="147567"/>
    <lineage>
        <taxon>Eukaryota</taxon>
        <taxon>Fungi</taxon>
        <taxon>Dikarya</taxon>
        <taxon>Ascomycota</taxon>
        <taxon>Pezizomycotina</taxon>
        <taxon>Dothideomycetes</taxon>
        <taxon>Pleosporomycetidae</taxon>
        <taxon>Pleosporales</taxon>
        <taxon>Pleosporales incertae sedis</taxon>
        <taxon>Lojkania</taxon>
    </lineage>
</organism>